<dbReference type="EMBL" id="CP031148">
    <property type="protein sequence ID" value="AXG10756.1"/>
    <property type="molecule type" value="Genomic_DNA"/>
</dbReference>
<sequence>MSRTDAGDAGLDDLDPDAAARGTVYATLAVAFQHPTEAFHEAAATGRLGADLSRCLERTTLDVSVPDLRTADDYETLAARYNDLFELGFGEYEDRTDGKLSSEGPPVPLYESKYRPDQSWNDVNLDLARAYDYYGLEVDADERDNHDALRYELEFVGYLARREAAVGSDAAAARLDFHDRHLGHAAAGVADRLDDEPGTDVYGALGTLLEAFVRADRNDLAARLEGDG</sequence>
<accession>A0A345EEY4</accession>
<dbReference type="InterPro" id="IPR036411">
    <property type="entry name" value="TorD-like_sf"/>
</dbReference>
<keyword evidence="1" id="KW-0143">Chaperone</keyword>
<gene>
    <name evidence="2" type="ORF">DU484_13390</name>
</gene>
<protein>
    <submittedName>
        <fullName evidence="2">Molecular chaperone</fullName>
    </submittedName>
</protein>
<proteinExistence type="predicted"/>
<dbReference type="PANTHER" id="PTHR34227">
    <property type="entry name" value="CHAPERONE PROTEIN YCDY"/>
    <property type="match status" value="1"/>
</dbReference>
<dbReference type="AlphaFoldDB" id="A0A345EEY4"/>
<evidence type="ECO:0000313" key="2">
    <source>
        <dbReference type="EMBL" id="AXG10756.1"/>
    </source>
</evidence>
<dbReference type="PANTHER" id="PTHR34227:SF1">
    <property type="entry name" value="DIMETHYL SULFOXIDE REDUCTASE CHAPERONE-RELATED"/>
    <property type="match status" value="1"/>
</dbReference>
<dbReference type="InterPro" id="IPR020945">
    <property type="entry name" value="DMSO/NO3_reduct_chaperone"/>
</dbReference>
<dbReference type="InterPro" id="IPR017843">
    <property type="entry name" value="DMSO_Rdtase_II_chaperone"/>
</dbReference>
<reference evidence="2 3" key="1">
    <citation type="submission" date="2018-07" db="EMBL/GenBank/DDBJ databases">
        <title>Genome sequences of Haloplanus sp. CBA1112.</title>
        <authorList>
            <person name="Kim Y.B."/>
            <person name="Roh S.W."/>
        </authorList>
    </citation>
    <scope>NUCLEOTIDE SEQUENCE [LARGE SCALE GENOMIC DNA]</scope>
    <source>
        <strain evidence="2 3">CBA1112</strain>
    </source>
</reference>
<dbReference type="Proteomes" id="UP000252985">
    <property type="component" value="Chromosome"/>
</dbReference>
<evidence type="ECO:0000313" key="3">
    <source>
        <dbReference type="Proteomes" id="UP000252985"/>
    </source>
</evidence>
<dbReference type="Pfam" id="PF02613">
    <property type="entry name" value="Nitrate_red_del"/>
    <property type="match status" value="1"/>
</dbReference>
<evidence type="ECO:0000256" key="1">
    <source>
        <dbReference type="ARBA" id="ARBA00023186"/>
    </source>
</evidence>
<dbReference type="SUPFAM" id="SSF89155">
    <property type="entry name" value="TorD-like"/>
    <property type="match status" value="1"/>
</dbReference>
<dbReference type="KEGG" id="haq:DU484_13390"/>
<dbReference type="InterPro" id="IPR050289">
    <property type="entry name" value="TorD/DmsD_chaperones"/>
</dbReference>
<name>A0A345EEY4_9EURY</name>
<dbReference type="RefSeq" id="WP_114606186.1">
    <property type="nucleotide sequence ID" value="NZ_CP031148.1"/>
</dbReference>
<organism evidence="2 3">
    <name type="scientific">Haloplanus rubicundus</name>
    <dbReference type="NCBI Taxonomy" id="1547898"/>
    <lineage>
        <taxon>Archaea</taxon>
        <taxon>Methanobacteriati</taxon>
        <taxon>Methanobacteriota</taxon>
        <taxon>Stenosarchaea group</taxon>
        <taxon>Halobacteria</taxon>
        <taxon>Halobacteriales</taxon>
        <taxon>Haloferacaceae</taxon>
        <taxon>Haloplanus</taxon>
    </lineage>
</organism>
<dbReference type="NCBIfam" id="TIGR03482">
    <property type="entry name" value="DMSO_red_II_cha"/>
    <property type="match status" value="1"/>
</dbReference>
<dbReference type="GeneID" id="37287990"/>
<dbReference type="Gene3D" id="1.10.3480.10">
    <property type="entry name" value="TorD-like"/>
    <property type="match status" value="1"/>
</dbReference>